<dbReference type="Pfam" id="PF01363">
    <property type="entry name" value="FYVE"/>
    <property type="match status" value="1"/>
</dbReference>
<dbReference type="SUPFAM" id="SSF57903">
    <property type="entry name" value="FYVE/PHD zinc finger"/>
    <property type="match status" value="1"/>
</dbReference>
<dbReference type="InterPro" id="IPR049425">
    <property type="entry name" value="Vps27_GAT-like"/>
</dbReference>
<dbReference type="GO" id="GO:0006623">
    <property type="term" value="P:protein targeting to vacuole"/>
    <property type="evidence" value="ECO:0007669"/>
    <property type="project" value="TreeGrafter"/>
</dbReference>
<dbReference type="PROSITE" id="PS50178">
    <property type="entry name" value="ZF_FYVE"/>
    <property type="match status" value="1"/>
</dbReference>
<dbReference type="SMART" id="SM00726">
    <property type="entry name" value="UIM"/>
    <property type="match status" value="2"/>
</dbReference>
<dbReference type="GO" id="GO:0033565">
    <property type="term" value="C:ESCRT-0 complex"/>
    <property type="evidence" value="ECO:0007669"/>
    <property type="project" value="TreeGrafter"/>
</dbReference>
<dbReference type="CDD" id="cd21385">
    <property type="entry name" value="GAT_Vps27"/>
    <property type="match status" value="1"/>
</dbReference>
<evidence type="ECO:0000256" key="14">
    <source>
        <dbReference type="SAM" id="MobiDB-lite"/>
    </source>
</evidence>
<proteinExistence type="inferred from homology"/>
<dbReference type="Gene3D" id="6.10.140.100">
    <property type="match status" value="1"/>
</dbReference>
<feature type="compositionally biased region" description="Pro residues" evidence="14">
    <location>
        <begin position="655"/>
        <end position="664"/>
    </location>
</feature>
<dbReference type="PROSITE" id="PS50330">
    <property type="entry name" value="UIM"/>
    <property type="match status" value="1"/>
</dbReference>
<dbReference type="GO" id="GO:0008270">
    <property type="term" value="F:zinc ion binding"/>
    <property type="evidence" value="ECO:0007669"/>
    <property type="project" value="UniProtKB-KW"/>
</dbReference>
<dbReference type="Gene3D" id="1.20.5.1940">
    <property type="match status" value="1"/>
</dbReference>
<dbReference type="PANTHER" id="PTHR47794:SF1">
    <property type="entry name" value="VACUOLAR PROTEIN SORTING-ASSOCIATED PROTEIN 27"/>
    <property type="match status" value="1"/>
</dbReference>
<feature type="compositionally biased region" description="Pro residues" evidence="14">
    <location>
        <begin position="542"/>
        <end position="551"/>
    </location>
</feature>
<dbReference type="InterPro" id="IPR013083">
    <property type="entry name" value="Znf_RING/FYVE/PHD"/>
</dbReference>
<keyword evidence="8 12" id="KW-0967">Endosome</keyword>
<reference evidence="17" key="1">
    <citation type="journal article" date="2020" name="Stud. Mycol.">
        <title>101 Dothideomycetes genomes: a test case for predicting lifestyles and emergence of pathogens.</title>
        <authorList>
            <person name="Haridas S."/>
            <person name="Albert R."/>
            <person name="Binder M."/>
            <person name="Bloem J."/>
            <person name="Labutti K."/>
            <person name="Salamov A."/>
            <person name="Andreopoulos B."/>
            <person name="Baker S."/>
            <person name="Barry K."/>
            <person name="Bills G."/>
            <person name="Bluhm B."/>
            <person name="Cannon C."/>
            <person name="Castanera R."/>
            <person name="Culley D."/>
            <person name="Daum C."/>
            <person name="Ezra D."/>
            <person name="Gonzalez J."/>
            <person name="Henrissat B."/>
            <person name="Kuo A."/>
            <person name="Liang C."/>
            <person name="Lipzen A."/>
            <person name="Lutzoni F."/>
            <person name="Magnuson J."/>
            <person name="Mondo S."/>
            <person name="Nolan M."/>
            <person name="Ohm R."/>
            <person name="Pangilinan J."/>
            <person name="Park H.-J."/>
            <person name="Ramirez L."/>
            <person name="Alfaro M."/>
            <person name="Sun H."/>
            <person name="Tritt A."/>
            <person name="Yoshinaga Y."/>
            <person name="Zwiers L.-H."/>
            <person name="Turgeon B."/>
            <person name="Goodwin S."/>
            <person name="Spatafora J."/>
            <person name="Crous P."/>
            <person name="Grigoriev I."/>
        </authorList>
    </citation>
    <scope>NUCLEOTIDE SEQUENCE</scope>
    <source>
        <strain evidence="17">CBS 123094</strain>
    </source>
</reference>
<dbReference type="Pfam" id="PF02809">
    <property type="entry name" value="UIM"/>
    <property type="match status" value="2"/>
</dbReference>
<evidence type="ECO:0000256" key="2">
    <source>
        <dbReference type="ARBA" id="ARBA00004125"/>
    </source>
</evidence>
<keyword evidence="18" id="KW-1185">Reference proteome</keyword>
<gene>
    <name evidence="17" type="ORF">P154DRAFT_606642</name>
</gene>
<comment type="subcellular location">
    <subcellularLocation>
        <location evidence="2 12">Endosome membrane</location>
        <topology evidence="2 12">Peripheral membrane protein</topology>
        <orientation evidence="2 12">Cytoplasmic side</orientation>
    </subcellularLocation>
</comment>
<keyword evidence="7" id="KW-0677">Repeat</keyword>
<evidence type="ECO:0000256" key="3">
    <source>
        <dbReference type="ARBA" id="ARBA00008597"/>
    </source>
</evidence>
<dbReference type="Pfam" id="PF00790">
    <property type="entry name" value="VHS"/>
    <property type="match status" value="1"/>
</dbReference>
<dbReference type="PIRSF" id="PIRSF036956">
    <property type="entry name" value="Hrs_Vps27"/>
    <property type="match status" value="1"/>
</dbReference>
<dbReference type="GO" id="GO:0010008">
    <property type="term" value="C:endosome membrane"/>
    <property type="evidence" value="ECO:0007669"/>
    <property type="project" value="UniProtKB-SubCell"/>
</dbReference>
<keyword evidence="9 13" id="KW-0863">Zinc-finger</keyword>
<protein>
    <recommendedName>
        <fullName evidence="5 12">Vacuolar protein sorting-associated protein 27</fullName>
    </recommendedName>
</protein>
<evidence type="ECO:0000313" key="18">
    <source>
        <dbReference type="Proteomes" id="UP000799779"/>
    </source>
</evidence>
<dbReference type="GO" id="GO:0043328">
    <property type="term" value="P:protein transport to vacuole involved in ubiquitin-dependent protein catabolic process via the multivesicular body sorting pathway"/>
    <property type="evidence" value="ECO:0007669"/>
    <property type="project" value="TreeGrafter"/>
</dbReference>
<evidence type="ECO:0000259" key="15">
    <source>
        <dbReference type="PROSITE" id="PS50178"/>
    </source>
</evidence>
<evidence type="ECO:0000259" key="16">
    <source>
        <dbReference type="PROSITE" id="PS50179"/>
    </source>
</evidence>
<dbReference type="InterPro" id="IPR017455">
    <property type="entry name" value="Znf_FYVE-rel"/>
</dbReference>
<dbReference type="CDD" id="cd15735">
    <property type="entry name" value="FYVE_spVPS27p_like"/>
    <property type="match status" value="1"/>
</dbReference>
<dbReference type="Gene3D" id="1.25.40.90">
    <property type="match status" value="1"/>
</dbReference>
<dbReference type="AlphaFoldDB" id="A0A6A5W667"/>
<dbReference type="InterPro" id="IPR003903">
    <property type="entry name" value="UIM_dom"/>
</dbReference>
<evidence type="ECO:0000256" key="11">
    <source>
        <dbReference type="ARBA" id="ARBA00023136"/>
    </source>
</evidence>
<dbReference type="SUPFAM" id="SSF48464">
    <property type="entry name" value="ENTH/VHS domain"/>
    <property type="match status" value="1"/>
</dbReference>
<dbReference type="InterPro" id="IPR000306">
    <property type="entry name" value="Znf_FYVE"/>
</dbReference>
<feature type="compositionally biased region" description="Pro residues" evidence="14">
    <location>
        <begin position="308"/>
        <end position="317"/>
    </location>
</feature>
<evidence type="ECO:0000256" key="1">
    <source>
        <dbReference type="ARBA" id="ARBA00003067"/>
    </source>
</evidence>
<dbReference type="FunFam" id="1.20.5.1940:FF:000001">
    <property type="entry name" value="Vacuolar protein sorting-associated protein 27"/>
    <property type="match status" value="1"/>
</dbReference>
<dbReference type="FunFam" id="1.25.40.90:FF:000031">
    <property type="entry name" value="Vacuolar protein sorting-associated protein 27"/>
    <property type="match status" value="1"/>
</dbReference>
<dbReference type="SMART" id="SM00064">
    <property type="entry name" value="FYVE"/>
    <property type="match status" value="1"/>
</dbReference>
<dbReference type="Pfam" id="PF21356">
    <property type="entry name" value="Vps27_GAT-like"/>
    <property type="match status" value="1"/>
</dbReference>
<feature type="region of interest" description="Disordered" evidence="14">
    <location>
        <begin position="279"/>
        <end position="326"/>
    </location>
</feature>
<feature type="compositionally biased region" description="Pro residues" evidence="14">
    <location>
        <begin position="691"/>
        <end position="703"/>
    </location>
</feature>
<evidence type="ECO:0000256" key="10">
    <source>
        <dbReference type="ARBA" id="ARBA00022833"/>
    </source>
</evidence>
<dbReference type="Proteomes" id="UP000799779">
    <property type="component" value="Unassembled WGS sequence"/>
</dbReference>
<sequence length="799" mass="87938">MAGWFGAGNSAFDEQIGRATSSSLEDMPLNLEISDVIRSKTIPPKDAMRALKRRIGNKNPNVQIGALILTDTCVKNGGSHFIAEIASREFMDNLTSLLKAPAAVAPNDHVKNKMLELIQSWAVAAEGRSNLIYIGEVYRTLQREGFRFPPKVDVASSMLDSSAPPEWTDSDVCMRCRTPFTFTNRKHHCRNCGNVFCGSCSGKTIPLPHLGIMDPVRVDDGCHAKLTDKTKATPVPRGFDAAKPAKTLYQGSMEPRNARIEDSFDADLKRALEMSLEEVKGHSGAGYVPQTQLPSYSKSPSTNGASKPPQPQPQPQPEPEEEDDAELKAAIAASLADMEEQKKKYASNFKQQTSTSNGAPIVAPKNDYELTPVESENIHLFSTLVDRLQHQPPGTILREPQIQELYEGIGKLRPKLARTYGETMSKHETLLDLHAKLSTVVRYYDRMLEERLSNTYNQPASMYGLPPQRPASNLYPSIQPGMQEGQAGESFYTGNAPPSNAYARPQAYYGAYPPQQQTPAPQQYSGPPPSDPYQQPSQPSQPSQPPQPSQPYPNLTPYQQRPPSSSYAQKPSAPEASPQLQRRVSNQYPSQPPSAYAPSQPPPSTVSDTESNYYYGDPNAVPSQPSAPPVQRTQSFASQPPQPSSPEMYRSVPPQQTPLSPPTQPASVQQTPQYTTHPQASSAPYWQQHPEPTPTPQQAPPPQQQQQQQAPPQQLPQQQAPPPQQAPPQQQQQQHQAPPPQQQYWQQPRQQSSASAPQHQAPWQPAPYASGGYGPESFPSAPQNQLPVQKVVDEPLIDL</sequence>
<evidence type="ECO:0000256" key="4">
    <source>
        <dbReference type="ARBA" id="ARBA00011446"/>
    </source>
</evidence>
<dbReference type="GO" id="GO:0043130">
    <property type="term" value="F:ubiquitin binding"/>
    <property type="evidence" value="ECO:0007669"/>
    <property type="project" value="InterPro"/>
</dbReference>
<dbReference type="EMBL" id="ML977615">
    <property type="protein sequence ID" value="KAF1997312.1"/>
    <property type="molecule type" value="Genomic_DNA"/>
</dbReference>
<dbReference type="GO" id="GO:0032266">
    <property type="term" value="F:phosphatidylinositol-3-phosphate binding"/>
    <property type="evidence" value="ECO:0007669"/>
    <property type="project" value="TreeGrafter"/>
</dbReference>
<dbReference type="CDD" id="cd16979">
    <property type="entry name" value="VHS_Vps27"/>
    <property type="match status" value="1"/>
</dbReference>
<keyword evidence="11 12" id="KW-0472">Membrane</keyword>
<keyword evidence="10" id="KW-0862">Zinc</keyword>
<dbReference type="InterPro" id="IPR017073">
    <property type="entry name" value="HGS/VPS27"/>
</dbReference>
<evidence type="ECO:0000256" key="5">
    <source>
        <dbReference type="ARBA" id="ARBA00017753"/>
    </source>
</evidence>
<evidence type="ECO:0000256" key="13">
    <source>
        <dbReference type="PROSITE-ProRule" id="PRU00091"/>
    </source>
</evidence>
<feature type="compositionally biased region" description="Low complexity" evidence="14">
    <location>
        <begin position="587"/>
        <end position="598"/>
    </location>
</feature>
<feature type="compositionally biased region" description="Polar residues" evidence="14">
    <location>
        <begin position="556"/>
        <end position="569"/>
    </location>
</feature>
<dbReference type="Gene3D" id="3.30.40.10">
    <property type="entry name" value="Zinc/RING finger domain, C3HC4 (zinc finger)"/>
    <property type="match status" value="1"/>
</dbReference>
<feature type="compositionally biased region" description="Polar residues" evidence="14">
    <location>
        <begin position="348"/>
        <end position="358"/>
    </location>
</feature>
<feature type="compositionally biased region" description="Low complexity" evidence="14">
    <location>
        <begin position="501"/>
        <end position="525"/>
    </location>
</feature>
<comment type="function">
    <text evidence="1 12">Component of the ESCRT-0 complex which is the sorting receptor for ubiquitinated cargo proteins at the multivesicular body (MVB) and recruits ESCRT-I to the MVB outer membrane.</text>
</comment>
<evidence type="ECO:0000256" key="12">
    <source>
        <dbReference type="PIRNR" id="PIRNR036956"/>
    </source>
</evidence>
<evidence type="ECO:0000256" key="6">
    <source>
        <dbReference type="ARBA" id="ARBA00022723"/>
    </source>
</evidence>
<comment type="similarity">
    <text evidence="3 12">Belongs to the VPS27 family.</text>
</comment>
<dbReference type="FunFam" id="3.30.40.10:FF:000161">
    <property type="entry name" value="Vacuolar protein sorting-associated protein 27"/>
    <property type="match status" value="1"/>
</dbReference>
<name>A0A6A5W667_9PLEO</name>
<dbReference type="InterPro" id="IPR011011">
    <property type="entry name" value="Znf_FYVE_PHD"/>
</dbReference>
<dbReference type="InterPro" id="IPR008942">
    <property type="entry name" value="ENTH_VHS"/>
</dbReference>
<dbReference type="OrthoDB" id="957735at2759"/>
<dbReference type="InterPro" id="IPR002014">
    <property type="entry name" value="VHS_dom"/>
</dbReference>
<feature type="compositionally biased region" description="Polar residues" evidence="14">
    <location>
        <begin position="289"/>
        <end position="305"/>
    </location>
</feature>
<dbReference type="PANTHER" id="PTHR47794">
    <property type="entry name" value="VACUOLAR PROTEIN SORTING-ASSOCIATED PROTEIN 27"/>
    <property type="match status" value="1"/>
</dbReference>
<evidence type="ECO:0000256" key="8">
    <source>
        <dbReference type="ARBA" id="ARBA00022753"/>
    </source>
</evidence>
<accession>A0A6A5W667</accession>
<organism evidence="17 18">
    <name type="scientific">Amniculicola lignicola CBS 123094</name>
    <dbReference type="NCBI Taxonomy" id="1392246"/>
    <lineage>
        <taxon>Eukaryota</taxon>
        <taxon>Fungi</taxon>
        <taxon>Dikarya</taxon>
        <taxon>Ascomycota</taxon>
        <taxon>Pezizomycotina</taxon>
        <taxon>Dothideomycetes</taxon>
        <taxon>Pleosporomycetidae</taxon>
        <taxon>Pleosporales</taxon>
        <taxon>Amniculicolaceae</taxon>
        <taxon>Amniculicola</taxon>
    </lineage>
</organism>
<feature type="compositionally biased region" description="Polar residues" evidence="14">
    <location>
        <begin position="666"/>
        <end position="685"/>
    </location>
</feature>
<dbReference type="SMART" id="SM00288">
    <property type="entry name" value="VHS"/>
    <property type="match status" value="1"/>
</dbReference>
<feature type="region of interest" description="Disordered" evidence="14">
    <location>
        <begin position="342"/>
        <end position="363"/>
    </location>
</feature>
<evidence type="ECO:0000256" key="9">
    <source>
        <dbReference type="ARBA" id="ARBA00022771"/>
    </source>
</evidence>
<keyword evidence="6" id="KW-0479">Metal-binding</keyword>
<dbReference type="PROSITE" id="PS50179">
    <property type="entry name" value="VHS"/>
    <property type="match status" value="1"/>
</dbReference>
<feature type="compositionally biased region" description="Low complexity" evidence="14">
    <location>
        <begin position="727"/>
        <end position="769"/>
    </location>
</feature>
<comment type="subunit">
    <text evidence="4 12">Component of the ESCRT-0 complex composed of HSE1 and VPS27.</text>
</comment>
<feature type="compositionally biased region" description="Low complexity" evidence="14">
    <location>
        <begin position="704"/>
        <end position="718"/>
    </location>
</feature>
<evidence type="ECO:0000256" key="7">
    <source>
        <dbReference type="ARBA" id="ARBA00022737"/>
    </source>
</evidence>
<feature type="region of interest" description="Disordered" evidence="14">
    <location>
        <begin position="457"/>
        <end position="799"/>
    </location>
</feature>
<feature type="domain" description="VHS" evidence="16">
    <location>
        <begin position="25"/>
        <end position="149"/>
    </location>
</feature>
<evidence type="ECO:0000313" key="17">
    <source>
        <dbReference type="EMBL" id="KAF1997312.1"/>
    </source>
</evidence>
<feature type="domain" description="FYVE-type" evidence="15">
    <location>
        <begin position="167"/>
        <end position="227"/>
    </location>
</feature>
<feature type="compositionally biased region" description="Low complexity" evidence="14">
    <location>
        <begin position="532"/>
        <end position="541"/>
    </location>
</feature>